<dbReference type="InterPro" id="IPR036663">
    <property type="entry name" value="Fumarylacetoacetase_C_sf"/>
</dbReference>
<feature type="domain" description="Fumarylacetoacetase-like C-terminal" evidence="2">
    <location>
        <begin position="56"/>
        <end position="249"/>
    </location>
</feature>
<dbReference type="AlphaFoldDB" id="A0A073IS33"/>
<sequence>MRYCRFMADGRAYSGILRGNSVDIVEGEPFSGITSMIRLSFPIDRVKFLPPFAPKKLWCVGRNYVGHVKELNHDVPEEPLIFLKATSAVTGTNDFIRIPSWAGAIHYEGELAVIIGKGGRNISEEDAYDHVLGYTIMNDVTARAMQGKDGQWTRSKSFDTFAPLGPAILIAKRLPKETRVVTRLNGRVVQDGAIEQMIFPIPRLISHISRFATLEEGDVISTGTPQGVGEIRVGDLIEVEIEPIGTLKNICAE</sequence>
<dbReference type="Proteomes" id="UP000027665">
    <property type="component" value="Unassembled WGS sequence"/>
</dbReference>
<proteinExistence type="predicted"/>
<evidence type="ECO:0000259" key="3">
    <source>
        <dbReference type="Pfam" id="PF10370"/>
    </source>
</evidence>
<feature type="domain" description="Rv2993c-like N-terminal" evidence="3">
    <location>
        <begin position="1"/>
        <end position="51"/>
    </location>
</feature>
<dbReference type="Gene3D" id="3.90.850.10">
    <property type="entry name" value="Fumarylacetoacetase-like, C-terminal domain"/>
    <property type="match status" value="1"/>
</dbReference>
<dbReference type="Pfam" id="PF01557">
    <property type="entry name" value="FAA_hydrolase"/>
    <property type="match status" value="1"/>
</dbReference>
<accession>A0A073IS33</accession>
<comment type="caution">
    <text evidence="4">The sequence shown here is derived from an EMBL/GenBank/DDBJ whole genome shotgun (WGS) entry which is preliminary data.</text>
</comment>
<evidence type="ECO:0000313" key="5">
    <source>
        <dbReference type="Proteomes" id="UP000027665"/>
    </source>
</evidence>
<dbReference type="GO" id="GO:0016853">
    <property type="term" value="F:isomerase activity"/>
    <property type="evidence" value="ECO:0007669"/>
    <property type="project" value="UniProtKB-KW"/>
</dbReference>
<name>A0A073IS33_9BACT</name>
<keyword evidence="1" id="KW-0479">Metal-binding</keyword>
<evidence type="ECO:0000313" key="4">
    <source>
        <dbReference type="EMBL" id="KEJ92375.1"/>
    </source>
</evidence>
<dbReference type="Pfam" id="PF10370">
    <property type="entry name" value="Rv2993c-like_N"/>
    <property type="match status" value="1"/>
</dbReference>
<keyword evidence="5" id="KW-1185">Reference proteome</keyword>
<dbReference type="FunFam" id="3.90.850.10:FF:000002">
    <property type="entry name" value="2-hydroxyhepta-2,4-diene-1,7-dioate isomerase"/>
    <property type="match status" value="1"/>
</dbReference>
<gene>
    <name evidence="4" type="ORF">EH55_05080</name>
</gene>
<dbReference type="PATRIC" id="fig|2754.20.peg.201"/>
<keyword evidence="4" id="KW-0413">Isomerase</keyword>
<dbReference type="STRING" id="2754.EH55_05080"/>
<dbReference type="GO" id="GO:0018773">
    <property type="term" value="F:acetylpyruvate hydrolase activity"/>
    <property type="evidence" value="ECO:0007669"/>
    <property type="project" value="TreeGrafter"/>
</dbReference>
<evidence type="ECO:0000259" key="2">
    <source>
        <dbReference type="Pfam" id="PF01557"/>
    </source>
</evidence>
<dbReference type="GO" id="GO:0019752">
    <property type="term" value="P:carboxylic acid metabolic process"/>
    <property type="evidence" value="ECO:0007669"/>
    <property type="project" value="UniProtKB-ARBA"/>
</dbReference>
<dbReference type="GO" id="GO:0046872">
    <property type="term" value="F:metal ion binding"/>
    <property type="evidence" value="ECO:0007669"/>
    <property type="project" value="UniProtKB-KW"/>
</dbReference>
<protein>
    <submittedName>
        <fullName evidence="4">2-hydroxyhepta-2,4-diene-1,7-dioate isomerase</fullName>
    </submittedName>
</protein>
<dbReference type="EMBL" id="JMKI01000031">
    <property type="protein sequence ID" value="KEJ92375.1"/>
    <property type="molecule type" value="Genomic_DNA"/>
</dbReference>
<evidence type="ECO:0000256" key="1">
    <source>
        <dbReference type="ARBA" id="ARBA00022723"/>
    </source>
</evidence>
<dbReference type="PANTHER" id="PTHR11820">
    <property type="entry name" value="ACYLPYRUVASE"/>
    <property type="match status" value="1"/>
</dbReference>
<dbReference type="SUPFAM" id="SSF56529">
    <property type="entry name" value="FAH"/>
    <property type="match status" value="1"/>
</dbReference>
<dbReference type="InterPro" id="IPR018833">
    <property type="entry name" value="Rv2993c-like_N"/>
</dbReference>
<organism evidence="4 5">
    <name type="scientific">Synergistes jonesii</name>
    <dbReference type="NCBI Taxonomy" id="2754"/>
    <lineage>
        <taxon>Bacteria</taxon>
        <taxon>Thermotogati</taxon>
        <taxon>Synergistota</taxon>
        <taxon>Synergistia</taxon>
        <taxon>Synergistales</taxon>
        <taxon>Synergistaceae</taxon>
        <taxon>Synergistes</taxon>
    </lineage>
</organism>
<dbReference type="InterPro" id="IPR011234">
    <property type="entry name" value="Fumarylacetoacetase-like_C"/>
</dbReference>
<dbReference type="PANTHER" id="PTHR11820:SF7">
    <property type="entry name" value="ACYLPYRUVASE FAHD1, MITOCHONDRIAL"/>
    <property type="match status" value="1"/>
</dbReference>
<dbReference type="eggNOG" id="COG0179">
    <property type="taxonomic scope" value="Bacteria"/>
</dbReference>
<reference evidence="4 5" key="1">
    <citation type="submission" date="2014-04" db="EMBL/GenBank/DDBJ databases">
        <title>Draft Genome Sequence of Synergistes jonesii.</title>
        <authorList>
            <person name="Coil D.A."/>
            <person name="Eisen J.A."/>
            <person name="Holland-Moritz H.E."/>
        </authorList>
    </citation>
    <scope>NUCLEOTIDE SEQUENCE [LARGE SCALE GENOMIC DNA]</scope>
    <source>
        <strain evidence="4 5">78-1</strain>
    </source>
</reference>